<sequence length="71" mass="7960">MKIYSHENLSLYRPLPYFTYGKMHEPLEIPERMVELLKAPAALGLEVTAATDIGIAPILAVHDNESCNYVT</sequence>
<dbReference type="Proteomes" id="UP000051202">
    <property type="component" value="Unassembled WGS sequence"/>
</dbReference>
<keyword evidence="2" id="KW-1185">Reference proteome</keyword>
<proteinExistence type="predicted"/>
<dbReference type="EMBL" id="LNDJ01000068">
    <property type="protein sequence ID" value="KRU22414.1"/>
    <property type="molecule type" value="Genomic_DNA"/>
</dbReference>
<evidence type="ECO:0000313" key="2">
    <source>
        <dbReference type="Proteomes" id="UP000051202"/>
    </source>
</evidence>
<dbReference type="STRING" id="554343.AS194_08515"/>
<evidence type="ECO:0000313" key="1">
    <source>
        <dbReference type="EMBL" id="KRU22414.1"/>
    </source>
</evidence>
<dbReference type="RefSeq" id="WP_058024806.1">
    <property type="nucleotide sequence ID" value="NZ_LNDJ01000068.1"/>
</dbReference>
<protein>
    <submittedName>
        <fullName evidence="1">Uncharacterized protein</fullName>
    </submittedName>
</protein>
<dbReference type="AlphaFoldDB" id="A0A0T6DR17"/>
<reference evidence="1 2" key="1">
    <citation type="submission" date="2015-11" db="EMBL/GenBank/DDBJ databases">
        <title>Permanent draft genome of Psychrobacter piscatorii LQ58.</title>
        <authorList>
            <person name="Zhou M."/>
            <person name="Dong B."/>
            <person name="Liu Q."/>
        </authorList>
    </citation>
    <scope>NUCLEOTIDE SEQUENCE [LARGE SCALE GENOMIC DNA]</scope>
    <source>
        <strain evidence="1 2">LQ58</strain>
    </source>
</reference>
<name>A0A0T6DR17_9GAMM</name>
<dbReference type="InterPro" id="IPR037138">
    <property type="entry name" value="His_deacetylse_dom_sf"/>
</dbReference>
<accession>A0A0T6DR17</accession>
<gene>
    <name evidence="1" type="ORF">AS194_08515</name>
</gene>
<organism evidence="1 2">
    <name type="scientific">Psychrobacter piscatorii</name>
    <dbReference type="NCBI Taxonomy" id="554343"/>
    <lineage>
        <taxon>Bacteria</taxon>
        <taxon>Pseudomonadati</taxon>
        <taxon>Pseudomonadota</taxon>
        <taxon>Gammaproteobacteria</taxon>
        <taxon>Moraxellales</taxon>
        <taxon>Moraxellaceae</taxon>
        <taxon>Psychrobacter</taxon>
    </lineage>
</organism>
<comment type="caution">
    <text evidence="1">The sequence shown here is derived from an EMBL/GenBank/DDBJ whole genome shotgun (WGS) entry which is preliminary data.</text>
</comment>
<dbReference type="Gene3D" id="3.40.800.20">
    <property type="entry name" value="Histone deacetylase domain"/>
    <property type="match status" value="1"/>
</dbReference>